<dbReference type="AlphaFoldDB" id="A0A8J7V348"/>
<gene>
    <name evidence="1" type="ORF">KAJ83_05455</name>
</gene>
<organism evidence="1 2">
    <name type="scientific">Marivibrio halodurans</name>
    <dbReference type="NCBI Taxonomy" id="2039722"/>
    <lineage>
        <taxon>Bacteria</taxon>
        <taxon>Pseudomonadati</taxon>
        <taxon>Pseudomonadota</taxon>
        <taxon>Alphaproteobacteria</taxon>
        <taxon>Rhodospirillales</taxon>
        <taxon>Rhodospirillaceae</taxon>
        <taxon>Marivibrio</taxon>
    </lineage>
</organism>
<evidence type="ECO:0000313" key="1">
    <source>
        <dbReference type="EMBL" id="MBP5856444.1"/>
    </source>
</evidence>
<accession>A0A8J7V348</accession>
<reference evidence="1" key="1">
    <citation type="submission" date="2021-04" db="EMBL/GenBank/DDBJ databases">
        <authorList>
            <person name="Zhang D.-C."/>
        </authorList>
    </citation>
    <scope>NUCLEOTIDE SEQUENCE</scope>
    <source>
        <strain evidence="1">CGMCC 1.15697</strain>
    </source>
</reference>
<dbReference type="RefSeq" id="WP_210681018.1">
    <property type="nucleotide sequence ID" value="NZ_JAGMWN010000002.1"/>
</dbReference>
<sequence>MTEGDRTMTGNGGDRVGMGAARFAALAEAYGASIARWPAAERGPARDFRAAAPAEAARLLAEAATLDRMLDEWAAPDMPANLAPRLAGHARPGTAARLRRLLQWPGPIWQPAGAFAAALMLGLGLGVGAPDMAPLGGLVSAETPTATPPESNGIAMDETGEGVDIALFLYGPAAPDAGVSQEGMQ</sequence>
<proteinExistence type="predicted"/>
<comment type="caution">
    <text evidence="1">The sequence shown here is derived from an EMBL/GenBank/DDBJ whole genome shotgun (WGS) entry which is preliminary data.</text>
</comment>
<name>A0A8J7V348_9PROT</name>
<dbReference type="EMBL" id="JAGMWN010000002">
    <property type="protein sequence ID" value="MBP5856444.1"/>
    <property type="molecule type" value="Genomic_DNA"/>
</dbReference>
<protein>
    <submittedName>
        <fullName evidence="1">Uncharacterized protein</fullName>
    </submittedName>
</protein>
<dbReference type="Proteomes" id="UP000672602">
    <property type="component" value="Unassembled WGS sequence"/>
</dbReference>
<keyword evidence="2" id="KW-1185">Reference proteome</keyword>
<evidence type="ECO:0000313" key="2">
    <source>
        <dbReference type="Proteomes" id="UP000672602"/>
    </source>
</evidence>